<dbReference type="EC" id="3.1.1.-" evidence="6"/>
<dbReference type="SUPFAM" id="SSF53474">
    <property type="entry name" value="alpha/beta-Hydrolases"/>
    <property type="match status" value="1"/>
</dbReference>
<evidence type="ECO:0000256" key="3">
    <source>
        <dbReference type="ARBA" id="ARBA00022801"/>
    </source>
</evidence>
<feature type="chain" id="PRO_5040548149" description="Carboxylic ester hydrolase" evidence="6">
    <location>
        <begin position="18"/>
        <end position="562"/>
    </location>
</feature>
<evidence type="ECO:0000313" key="9">
    <source>
        <dbReference type="RefSeq" id="XP_035430907.2"/>
    </source>
</evidence>
<organism evidence="8 9">
    <name type="scientific">Spodoptera frugiperda</name>
    <name type="common">Fall armyworm</name>
    <dbReference type="NCBI Taxonomy" id="7108"/>
    <lineage>
        <taxon>Eukaryota</taxon>
        <taxon>Metazoa</taxon>
        <taxon>Ecdysozoa</taxon>
        <taxon>Arthropoda</taxon>
        <taxon>Hexapoda</taxon>
        <taxon>Insecta</taxon>
        <taxon>Pterygota</taxon>
        <taxon>Neoptera</taxon>
        <taxon>Endopterygota</taxon>
        <taxon>Lepidoptera</taxon>
        <taxon>Glossata</taxon>
        <taxon>Ditrysia</taxon>
        <taxon>Noctuoidea</taxon>
        <taxon>Noctuidae</taxon>
        <taxon>Amphipyrinae</taxon>
        <taxon>Spodoptera</taxon>
    </lineage>
</organism>
<dbReference type="OrthoDB" id="3200163at2759"/>
<evidence type="ECO:0000256" key="4">
    <source>
        <dbReference type="ARBA" id="ARBA00023157"/>
    </source>
</evidence>
<keyword evidence="4" id="KW-1015">Disulfide bond</keyword>
<dbReference type="Gene3D" id="3.40.50.1820">
    <property type="entry name" value="alpha/beta hydrolase"/>
    <property type="match status" value="1"/>
</dbReference>
<keyword evidence="8" id="KW-1185">Reference proteome</keyword>
<keyword evidence="5" id="KW-0325">Glycoprotein</keyword>
<evidence type="ECO:0000256" key="2">
    <source>
        <dbReference type="ARBA" id="ARBA00022487"/>
    </source>
</evidence>
<dbReference type="GO" id="GO:0052689">
    <property type="term" value="F:carboxylic ester hydrolase activity"/>
    <property type="evidence" value="ECO:0007669"/>
    <property type="project" value="UniProtKB-KW"/>
</dbReference>
<evidence type="ECO:0000256" key="5">
    <source>
        <dbReference type="ARBA" id="ARBA00023180"/>
    </source>
</evidence>
<accession>A0A9R0CVV1</accession>
<comment type="similarity">
    <text evidence="1 6">Belongs to the type-B carboxylesterase/lipase family.</text>
</comment>
<dbReference type="GeneID" id="118263178"/>
<keyword evidence="2" id="KW-0719">Serine esterase</keyword>
<sequence length="562" mass="62691">MWSTILSFCVFTILVQGQEDWRLVNITQGPVRGQKDPDGGLYVFYNIPYATAPTGIDRFKAPLPPPVWMSPLNAVNRNIRCPQPGMGGNIQEDCLVVNLFVPDTTDTNLPVLVMVHGGAFQFGDGLFDQYRELVRTKKLIAVSFNYRLGVHGFLCLGTEGAPGNAGIKDQIALLRWLNANIARFGGNPNDVTLVGCSAGSGSVDVLTLSSATTGLFQKAILESGSSTGAVGVIIDPIQNAKNYAKVLNFDNVDDLESLEEFYRTAPFQLLTSRVDQITNNKDTTVRFGPCVERDIGQERAIMDAPMDVIKRGNYTKVPLVYGFTNMEGAMRLPMFNTWKDQMNEKFSDFLPAELHFENDEVREQVAQRVKEFYFKDNDVSEETVVQYILYFTDVLFAYPMLKSLSARVEALGDTIYLFEYSFVDDTTPSFPHTDVRGAQHCWQTIAVADQDLSRRTEEYKRMVQIAREYTLNFVLSGVPSSTDAGFPTWHPATATRSPHMSIGPVIDMKDDILGDRAAFWDSIYEEYYGGPLVPDSSTGGAPSTMISKFILMAILSMFYLVW</sequence>
<keyword evidence="3 6" id="KW-0378">Hydrolase</keyword>
<evidence type="ECO:0000256" key="6">
    <source>
        <dbReference type="RuleBase" id="RU361235"/>
    </source>
</evidence>
<dbReference type="PROSITE" id="PS00122">
    <property type="entry name" value="CARBOXYLESTERASE_B_1"/>
    <property type="match status" value="1"/>
</dbReference>
<evidence type="ECO:0000256" key="1">
    <source>
        <dbReference type="ARBA" id="ARBA00005964"/>
    </source>
</evidence>
<protein>
    <recommendedName>
        <fullName evidence="6">Carboxylic ester hydrolase</fullName>
        <ecNumber evidence="6">3.1.1.-</ecNumber>
    </recommendedName>
</protein>
<reference evidence="9" key="1">
    <citation type="submission" date="2025-08" db="UniProtKB">
        <authorList>
            <consortium name="RefSeq"/>
        </authorList>
    </citation>
    <scope>IDENTIFICATION</scope>
    <source>
        <tissue evidence="9">Whole larval tissue</tissue>
    </source>
</reference>
<dbReference type="RefSeq" id="XP_035430907.2">
    <property type="nucleotide sequence ID" value="XM_035575014.2"/>
</dbReference>
<dbReference type="AlphaFoldDB" id="A0A9R0CVV1"/>
<dbReference type="InterPro" id="IPR002018">
    <property type="entry name" value="CarbesteraseB"/>
</dbReference>
<dbReference type="InterPro" id="IPR029058">
    <property type="entry name" value="AB_hydrolase_fold"/>
</dbReference>
<feature type="domain" description="Carboxylesterase type B" evidence="7">
    <location>
        <begin position="23"/>
        <end position="520"/>
    </location>
</feature>
<gene>
    <name evidence="9" type="primary">LOC118263178</name>
</gene>
<keyword evidence="6" id="KW-0732">Signal</keyword>
<dbReference type="InterPro" id="IPR050309">
    <property type="entry name" value="Type-B_Carboxylest/Lipase"/>
</dbReference>
<dbReference type="Pfam" id="PF00135">
    <property type="entry name" value="COesterase"/>
    <property type="match status" value="1"/>
</dbReference>
<dbReference type="InterPro" id="IPR019826">
    <property type="entry name" value="Carboxylesterase_B_AS"/>
</dbReference>
<dbReference type="PANTHER" id="PTHR11559">
    <property type="entry name" value="CARBOXYLESTERASE"/>
    <property type="match status" value="1"/>
</dbReference>
<feature type="signal peptide" evidence="6">
    <location>
        <begin position="1"/>
        <end position="17"/>
    </location>
</feature>
<evidence type="ECO:0000313" key="8">
    <source>
        <dbReference type="Proteomes" id="UP000829999"/>
    </source>
</evidence>
<dbReference type="Proteomes" id="UP000829999">
    <property type="component" value="Chromosome 12"/>
</dbReference>
<name>A0A9R0CVV1_SPOFR</name>
<evidence type="ECO:0000259" key="7">
    <source>
        <dbReference type="Pfam" id="PF00135"/>
    </source>
</evidence>
<proteinExistence type="inferred from homology"/>